<keyword evidence="3 7" id="KW-0032">Aminotransferase</keyword>
<dbReference type="Gene3D" id="3.40.640.10">
    <property type="entry name" value="Type I PLP-dependent aspartate aminotransferase-like (Major domain)"/>
    <property type="match status" value="1"/>
</dbReference>
<dbReference type="Pfam" id="PF00155">
    <property type="entry name" value="Aminotran_1_2"/>
    <property type="match status" value="1"/>
</dbReference>
<dbReference type="InterPro" id="IPR015424">
    <property type="entry name" value="PyrdxlP-dep_Trfase"/>
</dbReference>
<comment type="pathway">
    <text evidence="7">Amino-acid biosynthesis; L-histidine biosynthesis; L-histidine from 5-phospho-alpha-D-ribose 1-diphosphate: step 7/9.</text>
</comment>
<dbReference type="GO" id="GO:0004400">
    <property type="term" value="F:histidinol-phosphate transaminase activity"/>
    <property type="evidence" value="ECO:0007669"/>
    <property type="project" value="UniProtKB-EC"/>
</dbReference>
<comment type="catalytic activity">
    <reaction evidence="7">
        <text>L-histidinol phosphate + 2-oxoglutarate = 3-(imidazol-4-yl)-2-oxopropyl phosphate + L-glutamate</text>
        <dbReference type="Rhea" id="RHEA:23744"/>
        <dbReference type="ChEBI" id="CHEBI:16810"/>
        <dbReference type="ChEBI" id="CHEBI:29985"/>
        <dbReference type="ChEBI" id="CHEBI:57766"/>
        <dbReference type="ChEBI" id="CHEBI:57980"/>
        <dbReference type="EC" id="2.6.1.9"/>
    </reaction>
</comment>
<dbReference type="HAMAP" id="MF_01023">
    <property type="entry name" value="HisC_aminotrans_2"/>
    <property type="match status" value="1"/>
</dbReference>
<keyword evidence="7" id="KW-0028">Amino-acid biosynthesis</keyword>
<dbReference type="NCBIfam" id="TIGR01141">
    <property type="entry name" value="hisC"/>
    <property type="match status" value="1"/>
</dbReference>
<evidence type="ECO:0000256" key="5">
    <source>
        <dbReference type="ARBA" id="ARBA00022898"/>
    </source>
</evidence>
<evidence type="ECO:0000256" key="7">
    <source>
        <dbReference type="HAMAP-Rule" id="MF_01023"/>
    </source>
</evidence>
<dbReference type="InterPro" id="IPR004839">
    <property type="entry name" value="Aminotransferase_I/II_large"/>
</dbReference>
<evidence type="ECO:0000256" key="3">
    <source>
        <dbReference type="ARBA" id="ARBA00022576"/>
    </source>
</evidence>
<keyword evidence="10" id="KW-1185">Reference proteome</keyword>
<gene>
    <name evidence="7 9" type="primary">hisC</name>
    <name evidence="9" type="ORF">NDK43_04775</name>
</gene>
<comment type="caution">
    <text evidence="9">The sequence shown here is derived from an EMBL/GenBank/DDBJ whole genome shotgun (WGS) entry which is preliminary data.</text>
</comment>
<evidence type="ECO:0000259" key="8">
    <source>
        <dbReference type="Pfam" id="PF00155"/>
    </source>
</evidence>
<keyword evidence="6 7" id="KW-0368">Histidine biosynthesis</keyword>
<dbReference type="EMBL" id="JAMQCR010000001">
    <property type="protein sequence ID" value="MCM2531830.1"/>
    <property type="molecule type" value="Genomic_DNA"/>
</dbReference>
<evidence type="ECO:0000256" key="1">
    <source>
        <dbReference type="ARBA" id="ARBA00001933"/>
    </source>
</evidence>
<dbReference type="InterPro" id="IPR050106">
    <property type="entry name" value="HistidinolP_aminotransfase"/>
</dbReference>
<dbReference type="PANTHER" id="PTHR43643:SF3">
    <property type="entry name" value="HISTIDINOL-PHOSPHATE AMINOTRANSFERASE"/>
    <property type="match status" value="1"/>
</dbReference>
<comment type="cofactor">
    <cofactor evidence="1 7">
        <name>pyridoxal 5'-phosphate</name>
        <dbReference type="ChEBI" id="CHEBI:597326"/>
    </cofactor>
</comment>
<organism evidence="9 10">
    <name type="scientific">Neobacillus pocheonensis</name>
    <dbReference type="NCBI Taxonomy" id="363869"/>
    <lineage>
        <taxon>Bacteria</taxon>
        <taxon>Bacillati</taxon>
        <taxon>Bacillota</taxon>
        <taxon>Bacilli</taxon>
        <taxon>Bacillales</taxon>
        <taxon>Bacillaceae</taxon>
        <taxon>Neobacillus</taxon>
    </lineage>
</organism>
<keyword evidence="4 7" id="KW-0808">Transferase</keyword>
<dbReference type="PANTHER" id="PTHR43643">
    <property type="entry name" value="HISTIDINOL-PHOSPHATE AMINOTRANSFERASE 2"/>
    <property type="match status" value="1"/>
</dbReference>
<keyword evidence="5 7" id="KW-0663">Pyridoxal phosphate</keyword>
<dbReference type="Proteomes" id="UP001523262">
    <property type="component" value="Unassembled WGS sequence"/>
</dbReference>
<proteinExistence type="inferred from homology"/>
<reference evidence="9 10" key="1">
    <citation type="submission" date="2022-06" db="EMBL/GenBank/DDBJ databases">
        <authorList>
            <person name="Jeon C.O."/>
        </authorList>
    </citation>
    <scope>NUCLEOTIDE SEQUENCE [LARGE SCALE GENOMIC DNA]</scope>
    <source>
        <strain evidence="9 10">KCTC 13943</strain>
    </source>
</reference>
<dbReference type="InterPro" id="IPR015422">
    <property type="entry name" value="PyrdxlP-dep_Trfase_small"/>
</dbReference>
<dbReference type="InterPro" id="IPR015421">
    <property type="entry name" value="PyrdxlP-dep_Trfase_major"/>
</dbReference>
<name>A0ABT0W6V6_9BACI</name>
<comment type="subunit">
    <text evidence="2 7">Homodimer.</text>
</comment>
<feature type="domain" description="Aminotransferase class I/classII large" evidence="8">
    <location>
        <begin position="30"/>
        <end position="354"/>
    </location>
</feature>
<dbReference type="EC" id="2.6.1.9" evidence="7"/>
<sequence>MRWKEQLLTLTPYQPGKSIESVKKQYNLDKIVKLASNENPFGCSGKALSALQLNNQSMPIYPDGYATNLRDSLAEFLQVESEELIFGNGSDNLIQIISRSLLHPGASTVMAAPTFSQYKHNAVIEGAIIKEVPLKNGEHDLDEMQKAIDELTNVVWLCSPNNPTGTYIPEKHLIAFLEKVPPHILVVLDEAYFEYVVADDYYESISLTRKFPNLIVLRTFSKIYGLASLRVGYGVANPAIIKALEPAREPFNVNSFGQSAVIAAIEDQEFVQDCKEKNREGLELFYQFCEQHQLEFYPSQTNFILIDFKVDGDKVFQYLLERGYIVRSGKALGFPTSVRFTVGSAEQNEGVLKVLSEFLASNKQEQLNGK</sequence>
<feature type="modified residue" description="N6-(pyridoxal phosphate)lysine" evidence="7">
    <location>
        <position position="222"/>
    </location>
</feature>
<accession>A0ABT0W6V6</accession>
<protein>
    <recommendedName>
        <fullName evidence="7">Histidinol-phosphate aminotransferase</fullName>
        <ecNumber evidence="7">2.6.1.9</ecNumber>
    </recommendedName>
    <alternativeName>
        <fullName evidence="7">Imidazole acetol-phosphate transaminase</fullName>
    </alternativeName>
</protein>
<dbReference type="InterPro" id="IPR005861">
    <property type="entry name" value="HisP_aminotrans"/>
</dbReference>
<evidence type="ECO:0000313" key="10">
    <source>
        <dbReference type="Proteomes" id="UP001523262"/>
    </source>
</evidence>
<evidence type="ECO:0000256" key="4">
    <source>
        <dbReference type="ARBA" id="ARBA00022679"/>
    </source>
</evidence>
<dbReference type="Gene3D" id="3.90.1150.10">
    <property type="entry name" value="Aspartate Aminotransferase, domain 1"/>
    <property type="match status" value="1"/>
</dbReference>
<evidence type="ECO:0000313" key="9">
    <source>
        <dbReference type="EMBL" id="MCM2531830.1"/>
    </source>
</evidence>
<dbReference type="CDD" id="cd00609">
    <property type="entry name" value="AAT_like"/>
    <property type="match status" value="1"/>
</dbReference>
<evidence type="ECO:0000256" key="2">
    <source>
        <dbReference type="ARBA" id="ARBA00011738"/>
    </source>
</evidence>
<dbReference type="SUPFAM" id="SSF53383">
    <property type="entry name" value="PLP-dependent transferases"/>
    <property type="match status" value="1"/>
</dbReference>
<evidence type="ECO:0000256" key="6">
    <source>
        <dbReference type="ARBA" id="ARBA00023102"/>
    </source>
</evidence>
<comment type="similarity">
    <text evidence="7">Belongs to the class-II pyridoxal-phosphate-dependent aminotransferase family. Histidinol-phosphate aminotransferase subfamily.</text>
</comment>